<accession>A0A151NMX8</accession>
<reference evidence="1 2" key="1">
    <citation type="journal article" date="2012" name="Genome Biol.">
        <title>Sequencing three crocodilian genomes to illuminate the evolution of archosaurs and amniotes.</title>
        <authorList>
            <person name="St John J.A."/>
            <person name="Braun E.L."/>
            <person name="Isberg S.R."/>
            <person name="Miles L.G."/>
            <person name="Chong A.Y."/>
            <person name="Gongora J."/>
            <person name="Dalzell P."/>
            <person name="Moran C."/>
            <person name="Bed'hom B."/>
            <person name="Abzhanov A."/>
            <person name="Burgess S.C."/>
            <person name="Cooksey A.M."/>
            <person name="Castoe T.A."/>
            <person name="Crawford N.G."/>
            <person name="Densmore L.D."/>
            <person name="Drew J.C."/>
            <person name="Edwards S.V."/>
            <person name="Faircloth B.C."/>
            <person name="Fujita M.K."/>
            <person name="Greenwold M.J."/>
            <person name="Hoffmann F.G."/>
            <person name="Howard J.M."/>
            <person name="Iguchi T."/>
            <person name="Janes D.E."/>
            <person name="Khan S.Y."/>
            <person name="Kohno S."/>
            <person name="de Koning A.J."/>
            <person name="Lance S.L."/>
            <person name="McCarthy F.M."/>
            <person name="McCormack J.E."/>
            <person name="Merchant M.E."/>
            <person name="Peterson D.G."/>
            <person name="Pollock D.D."/>
            <person name="Pourmand N."/>
            <person name="Raney B.J."/>
            <person name="Roessler K.A."/>
            <person name="Sanford J.R."/>
            <person name="Sawyer R.H."/>
            <person name="Schmidt C.J."/>
            <person name="Triplett E.W."/>
            <person name="Tuberville T.D."/>
            <person name="Venegas-Anaya M."/>
            <person name="Howard J.T."/>
            <person name="Jarvis E.D."/>
            <person name="Guillette L.J.Jr."/>
            <person name="Glenn T.C."/>
            <person name="Green R.E."/>
            <person name="Ray D.A."/>
        </authorList>
    </citation>
    <scope>NUCLEOTIDE SEQUENCE [LARGE SCALE GENOMIC DNA]</scope>
    <source>
        <strain evidence="1">KSC_2009_1</strain>
    </source>
</reference>
<comment type="caution">
    <text evidence="1">The sequence shown here is derived from an EMBL/GenBank/DDBJ whole genome shotgun (WGS) entry which is preliminary data.</text>
</comment>
<dbReference type="EMBL" id="AKHW03002566">
    <property type="protein sequence ID" value="KYO37835.1"/>
    <property type="molecule type" value="Genomic_DNA"/>
</dbReference>
<organism evidence="1 2">
    <name type="scientific">Alligator mississippiensis</name>
    <name type="common">American alligator</name>
    <dbReference type="NCBI Taxonomy" id="8496"/>
    <lineage>
        <taxon>Eukaryota</taxon>
        <taxon>Metazoa</taxon>
        <taxon>Chordata</taxon>
        <taxon>Craniata</taxon>
        <taxon>Vertebrata</taxon>
        <taxon>Euteleostomi</taxon>
        <taxon>Archelosauria</taxon>
        <taxon>Archosauria</taxon>
        <taxon>Crocodylia</taxon>
        <taxon>Alligatoridae</taxon>
        <taxon>Alligatorinae</taxon>
        <taxon>Alligator</taxon>
    </lineage>
</organism>
<sequence>MVEDGNSLLQVDEVDEAVDQDILEDQAHLPAELSSCGLAHAKLIGDIVLTAGGGQLHDGDGHPFLCSEGWPHADILAHDMEGHLGDNIHEGRPSYGKGLYPLYIIPGDQDDSFHLVDAGGVGQVHALDGLEVVPQHPSNHGLLGGLIITGHMKFDGPV</sequence>
<evidence type="ECO:0000313" key="2">
    <source>
        <dbReference type="Proteomes" id="UP000050525"/>
    </source>
</evidence>
<evidence type="ECO:0000313" key="1">
    <source>
        <dbReference type="EMBL" id="KYO37835.1"/>
    </source>
</evidence>
<gene>
    <name evidence="1" type="ORF">Y1Q_0010285</name>
</gene>
<proteinExistence type="predicted"/>
<name>A0A151NMX8_ALLMI</name>
<dbReference type="Proteomes" id="UP000050525">
    <property type="component" value="Unassembled WGS sequence"/>
</dbReference>
<dbReference type="AlphaFoldDB" id="A0A151NMX8"/>
<keyword evidence="2" id="KW-1185">Reference proteome</keyword>
<protein>
    <submittedName>
        <fullName evidence="1">Uncharacterized protein</fullName>
    </submittedName>
</protein>